<keyword evidence="5" id="KW-1185">Reference proteome</keyword>
<dbReference type="InterPro" id="IPR039298">
    <property type="entry name" value="ACOT13"/>
</dbReference>
<dbReference type="InterPro" id="IPR006683">
    <property type="entry name" value="Thioestr_dom"/>
</dbReference>
<dbReference type="InterPro" id="IPR003736">
    <property type="entry name" value="PAAI_dom"/>
</dbReference>
<dbReference type="PANTHER" id="PTHR21660:SF1">
    <property type="entry name" value="ACYL-COENZYME A THIOESTERASE 13"/>
    <property type="match status" value="1"/>
</dbReference>
<sequence length="153" mass="16507">MAGPAADFVRLAEEVFAERIPFNRLLGLHVVAVGEEAAELRFRMREELVGNILRGTLHGGVISATLDVAGGLVAFLGALRHMEGLSDEERLARFARLGTIDLRVDYLRPGLGEVFSVRGHILRAGRRVAVTRMELGNEAGTLIAVGTGTYIVS</sequence>
<reference evidence="4 5" key="1">
    <citation type="submission" date="2018-11" db="EMBL/GenBank/DDBJ databases">
        <title>Genomic Encyclopedia of Type Strains, Phase IV (KMG-IV): sequencing the most valuable type-strain genomes for metagenomic binning, comparative biology and taxonomic classification.</title>
        <authorList>
            <person name="Goeker M."/>
        </authorList>
    </citation>
    <scope>NUCLEOTIDE SEQUENCE [LARGE SCALE GENOMIC DNA]</scope>
    <source>
        <strain evidence="4 5">DSM 100275</strain>
    </source>
</reference>
<dbReference type="PANTHER" id="PTHR21660">
    <property type="entry name" value="THIOESTERASE SUPERFAMILY MEMBER-RELATED"/>
    <property type="match status" value="1"/>
</dbReference>
<evidence type="ECO:0000313" key="4">
    <source>
        <dbReference type="EMBL" id="ROR32189.1"/>
    </source>
</evidence>
<dbReference type="NCBIfam" id="TIGR00369">
    <property type="entry name" value="unchar_dom_1"/>
    <property type="match status" value="1"/>
</dbReference>
<keyword evidence="2" id="KW-0378">Hydrolase</keyword>
<evidence type="ECO:0000313" key="5">
    <source>
        <dbReference type="Proteomes" id="UP000276634"/>
    </source>
</evidence>
<dbReference type="AlphaFoldDB" id="A0A3N1Y042"/>
<dbReference type="NCBIfam" id="NF008675">
    <property type="entry name" value="PRK11688.1"/>
    <property type="match status" value="1"/>
</dbReference>
<evidence type="ECO:0000256" key="2">
    <source>
        <dbReference type="ARBA" id="ARBA00022801"/>
    </source>
</evidence>
<dbReference type="RefSeq" id="WP_123401158.1">
    <property type="nucleotide sequence ID" value="NZ_RJVI01000002.1"/>
</dbReference>
<comment type="caution">
    <text evidence="4">The sequence shown here is derived from an EMBL/GenBank/DDBJ whole genome shotgun (WGS) entry which is preliminary data.</text>
</comment>
<dbReference type="SUPFAM" id="SSF54637">
    <property type="entry name" value="Thioesterase/thiol ester dehydrase-isomerase"/>
    <property type="match status" value="1"/>
</dbReference>
<gene>
    <name evidence="4" type="ORF">EDC57_1384</name>
</gene>
<dbReference type="EMBL" id="RJVI01000002">
    <property type="protein sequence ID" value="ROR32189.1"/>
    <property type="molecule type" value="Genomic_DNA"/>
</dbReference>
<feature type="domain" description="Thioesterase" evidence="3">
    <location>
        <begin position="55"/>
        <end position="143"/>
    </location>
</feature>
<accession>A0A3N1Y042</accession>
<dbReference type="InterPro" id="IPR029069">
    <property type="entry name" value="HotDog_dom_sf"/>
</dbReference>
<protein>
    <submittedName>
        <fullName evidence="4">Uncharacterized protein (TIGR00369 family)</fullName>
    </submittedName>
</protein>
<dbReference type="GO" id="GO:0047617">
    <property type="term" value="F:fatty acyl-CoA hydrolase activity"/>
    <property type="evidence" value="ECO:0007669"/>
    <property type="project" value="InterPro"/>
</dbReference>
<dbReference type="Gene3D" id="3.10.129.10">
    <property type="entry name" value="Hotdog Thioesterase"/>
    <property type="match status" value="1"/>
</dbReference>
<evidence type="ECO:0000256" key="1">
    <source>
        <dbReference type="ARBA" id="ARBA00008324"/>
    </source>
</evidence>
<dbReference type="Proteomes" id="UP000276634">
    <property type="component" value="Unassembled WGS sequence"/>
</dbReference>
<organism evidence="4 5">
    <name type="scientific">Inmirania thermothiophila</name>
    <dbReference type="NCBI Taxonomy" id="1750597"/>
    <lineage>
        <taxon>Bacteria</taxon>
        <taxon>Pseudomonadati</taxon>
        <taxon>Pseudomonadota</taxon>
        <taxon>Gammaproteobacteria</taxon>
        <taxon>Chromatiales</taxon>
        <taxon>Ectothiorhodospiraceae</taxon>
        <taxon>Inmirania</taxon>
    </lineage>
</organism>
<dbReference type="OrthoDB" id="9813158at2"/>
<comment type="similarity">
    <text evidence="1">Belongs to the thioesterase PaaI family.</text>
</comment>
<name>A0A3N1Y042_9GAMM</name>
<proteinExistence type="inferred from homology"/>
<dbReference type="Pfam" id="PF03061">
    <property type="entry name" value="4HBT"/>
    <property type="match status" value="1"/>
</dbReference>
<dbReference type="CDD" id="cd03443">
    <property type="entry name" value="PaaI_thioesterase"/>
    <property type="match status" value="1"/>
</dbReference>
<evidence type="ECO:0000259" key="3">
    <source>
        <dbReference type="Pfam" id="PF03061"/>
    </source>
</evidence>